<reference evidence="3" key="1">
    <citation type="submission" date="2022-12" db="EMBL/GenBank/DDBJ databases">
        <title>Reference genome sequencing for broad-spectrum identification of bacterial and archaeal isolates by mass spectrometry.</title>
        <authorList>
            <person name="Sekiguchi Y."/>
            <person name="Tourlousse D.M."/>
        </authorList>
    </citation>
    <scope>NUCLEOTIDE SEQUENCE</scope>
    <source>
        <strain evidence="3">H2</strain>
    </source>
</reference>
<evidence type="ECO:0000256" key="1">
    <source>
        <dbReference type="ARBA" id="ARBA00035885"/>
    </source>
</evidence>
<accession>A0A9W6G3W7</accession>
<dbReference type="InterPro" id="IPR050892">
    <property type="entry name" value="ADP-ribose_metab_enzymes"/>
</dbReference>
<proteinExistence type="predicted"/>
<feature type="domain" description="Macro" evidence="2">
    <location>
        <begin position="1"/>
        <end position="142"/>
    </location>
</feature>
<evidence type="ECO:0000313" key="3">
    <source>
        <dbReference type="EMBL" id="GLI39833.1"/>
    </source>
</evidence>
<dbReference type="PROSITE" id="PS51154">
    <property type="entry name" value="MACRO"/>
    <property type="match status" value="1"/>
</dbReference>
<name>A0A9W6G3W7_9BACT</name>
<dbReference type="PANTHER" id="PTHR12521:SF0">
    <property type="entry name" value="ADP-RIBOSE GLYCOHYDROLASE OARD1"/>
    <property type="match status" value="1"/>
</dbReference>
<dbReference type="Gene3D" id="3.40.220.10">
    <property type="entry name" value="Leucine Aminopeptidase, subunit E, domain 1"/>
    <property type="match status" value="1"/>
</dbReference>
<dbReference type="Proteomes" id="UP001144352">
    <property type="component" value="Unassembled WGS sequence"/>
</dbReference>
<sequence length="142" mass="15406">MKETTGNIWDHLGKAIICITTNGHLMKNGEAVLGRGCARQAREHFPDLPLRLGGLLSEGGNHVHAIGDSLVSFPVEESPWATPDLRLIRRSAGELRALADREGWTRIIVPRPGCGGGGLAWQDVRPLLADILDDRFTVITAP</sequence>
<comment type="caution">
    <text evidence="3">The sequence shown here is derived from an EMBL/GenBank/DDBJ whole genome shotgun (WGS) entry which is preliminary data.</text>
</comment>
<protein>
    <submittedName>
        <fullName evidence="3">ADP-ribose-binding protein</fullName>
    </submittedName>
</protein>
<keyword evidence="4" id="KW-1185">Reference proteome</keyword>
<evidence type="ECO:0000313" key="4">
    <source>
        <dbReference type="Proteomes" id="UP001144352"/>
    </source>
</evidence>
<comment type="catalytic activity">
    <reaction evidence="1">
        <text>an N-(ADP-alpha-D-ribosyl)-thymidine in DNA + H2O = a thymidine in DNA + ADP-D-ribose</text>
        <dbReference type="Rhea" id="RHEA:71655"/>
        <dbReference type="Rhea" id="RHEA-COMP:13556"/>
        <dbReference type="Rhea" id="RHEA-COMP:18051"/>
        <dbReference type="ChEBI" id="CHEBI:15377"/>
        <dbReference type="ChEBI" id="CHEBI:57967"/>
        <dbReference type="ChEBI" id="CHEBI:137386"/>
        <dbReference type="ChEBI" id="CHEBI:191199"/>
    </reaction>
    <physiologicalReaction direction="left-to-right" evidence="1">
        <dbReference type="Rhea" id="RHEA:71656"/>
    </physiologicalReaction>
</comment>
<organism evidence="3 4">
    <name type="scientific">Geobacter hydrogenophilus</name>
    <dbReference type="NCBI Taxonomy" id="40983"/>
    <lineage>
        <taxon>Bacteria</taxon>
        <taxon>Pseudomonadati</taxon>
        <taxon>Thermodesulfobacteriota</taxon>
        <taxon>Desulfuromonadia</taxon>
        <taxon>Geobacterales</taxon>
        <taxon>Geobacteraceae</taxon>
        <taxon>Geobacter</taxon>
    </lineage>
</organism>
<dbReference type="GO" id="GO:0140291">
    <property type="term" value="P:peptidyl-glutamate ADP-deribosylation"/>
    <property type="evidence" value="ECO:0007669"/>
    <property type="project" value="TreeGrafter"/>
</dbReference>
<dbReference type="InterPro" id="IPR002589">
    <property type="entry name" value="Macro_dom"/>
</dbReference>
<gene>
    <name evidence="3" type="ORF">GHYDROH2_33340</name>
</gene>
<dbReference type="SUPFAM" id="SSF52949">
    <property type="entry name" value="Macro domain-like"/>
    <property type="match status" value="1"/>
</dbReference>
<dbReference type="InterPro" id="IPR043472">
    <property type="entry name" value="Macro_dom-like"/>
</dbReference>
<dbReference type="AlphaFoldDB" id="A0A9W6G3W7"/>
<evidence type="ECO:0000259" key="2">
    <source>
        <dbReference type="PROSITE" id="PS51154"/>
    </source>
</evidence>
<dbReference type="RefSeq" id="WP_214184664.1">
    <property type="nucleotide sequence ID" value="NZ_BSDS01000002.1"/>
</dbReference>
<dbReference type="PANTHER" id="PTHR12521">
    <property type="entry name" value="PROTEIN C6ORF130"/>
    <property type="match status" value="1"/>
</dbReference>
<dbReference type="EMBL" id="BSDS01000002">
    <property type="protein sequence ID" value="GLI39833.1"/>
    <property type="molecule type" value="Genomic_DNA"/>
</dbReference>